<name>A0A1U7DL34_9RHOB</name>
<sequence>MTDPDTTKPGGTHGTTGPADASFGSGSDHGPATGPEVAQGDPATGPQPDARDAALARAVSRAIAAQRDFVGRRPTKVGRGLDRLTAPVAEALRGRIPVSVLRSALQGTDTAAGLTMPSGPPDHDTDDIDACEAAALRVQAWSAGGNAATGGAAGLMGGLGLTLDIPATLSLAARNVRATGAAYGFGEDTDDERAFRLMILELAAVRGLEARADSLDRVNRLARQLSNPLVRAAVGRGSDWLVETVVERVARQLGVSLLQRKAAQVVPVLGGIVAATVNASFQTDVSRAARYAYRQRWLMARRMLPNHEGVSTDAPTDAPTEPPLAEGDATP</sequence>
<feature type="region of interest" description="Disordered" evidence="1">
    <location>
        <begin position="308"/>
        <end position="331"/>
    </location>
</feature>
<dbReference type="EMBL" id="CP019124">
    <property type="protein sequence ID" value="APX90599.1"/>
    <property type="molecule type" value="Genomic_DNA"/>
</dbReference>
<dbReference type="Proteomes" id="UP000187266">
    <property type="component" value="Chromosome"/>
</dbReference>
<dbReference type="STRING" id="1267768.BV394_13465"/>
<protein>
    <submittedName>
        <fullName evidence="2">Uncharacterized protein</fullName>
    </submittedName>
</protein>
<dbReference type="RefSeq" id="WP_076980616.1">
    <property type="nucleotide sequence ID" value="NZ_CP019124.1"/>
</dbReference>
<evidence type="ECO:0000313" key="3">
    <source>
        <dbReference type="Proteomes" id="UP000187266"/>
    </source>
</evidence>
<dbReference type="Pfam" id="PF12787">
    <property type="entry name" value="EcsC"/>
    <property type="match status" value="1"/>
</dbReference>
<evidence type="ECO:0000313" key="2">
    <source>
        <dbReference type="EMBL" id="APX90599.1"/>
    </source>
</evidence>
<evidence type="ECO:0000256" key="1">
    <source>
        <dbReference type="SAM" id="MobiDB-lite"/>
    </source>
</evidence>
<reference evidence="2 3" key="1">
    <citation type="submission" date="2017-01" db="EMBL/GenBank/DDBJ databases">
        <title>Genomic analysis of Xuhuaishuia manganoxidans DY6-4.</title>
        <authorList>
            <person name="Wang X."/>
        </authorList>
    </citation>
    <scope>NUCLEOTIDE SEQUENCE [LARGE SCALE GENOMIC DNA]</scope>
    <source>
        <strain evidence="2 3">DY6-4</strain>
    </source>
</reference>
<dbReference type="PANTHER" id="PTHR41260:SF1">
    <property type="entry name" value="PROTEIN ECSC"/>
    <property type="match status" value="1"/>
</dbReference>
<dbReference type="AlphaFoldDB" id="A0A1U7DL34"/>
<accession>A0A1U7DL34</accession>
<organism evidence="2 3">
    <name type="scientific">Brevirhabdus pacifica</name>
    <dbReference type="NCBI Taxonomy" id="1267768"/>
    <lineage>
        <taxon>Bacteria</taxon>
        <taxon>Pseudomonadati</taxon>
        <taxon>Pseudomonadota</taxon>
        <taxon>Alphaproteobacteria</taxon>
        <taxon>Rhodobacterales</taxon>
        <taxon>Paracoccaceae</taxon>
        <taxon>Brevirhabdus</taxon>
    </lineage>
</organism>
<dbReference type="PANTHER" id="PTHR41260">
    <property type="entry name" value="PROTEIN ECSC"/>
    <property type="match status" value="1"/>
</dbReference>
<proteinExistence type="predicted"/>
<gene>
    <name evidence="2" type="ORF">BV394_13465</name>
</gene>
<feature type="region of interest" description="Disordered" evidence="1">
    <location>
        <begin position="1"/>
        <end position="57"/>
    </location>
</feature>
<keyword evidence="3" id="KW-1185">Reference proteome</keyword>
<dbReference type="OrthoDB" id="7405546at2"/>
<accession>A0A2M9DBX4</accession>
<dbReference type="InterPro" id="IPR024787">
    <property type="entry name" value="EcsC"/>
</dbReference>
<feature type="compositionally biased region" description="Low complexity" evidence="1">
    <location>
        <begin position="312"/>
        <end position="331"/>
    </location>
</feature>
<feature type="compositionally biased region" description="Low complexity" evidence="1">
    <location>
        <begin position="1"/>
        <end position="20"/>
    </location>
</feature>